<evidence type="ECO:0000256" key="2">
    <source>
        <dbReference type="SAM" id="MobiDB-lite"/>
    </source>
</evidence>
<dbReference type="InterPro" id="IPR050442">
    <property type="entry name" value="Peptidase_S1_coag_factors"/>
</dbReference>
<keyword evidence="3" id="KW-1133">Transmembrane helix</keyword>
<reference evidence="6" key="1">
    <citation type="submission" date="2025-08" db="UniProtKB">
        <authorList>
            <consortium name="RefSeq"/>
        </authorList>
    </citation>
    <scope>IDENTIFICATION</scope>
</reference>
<evidence type="ECO:0000259" key="4">
    <source>
        <dbReference type="PROSITE" id="PS50998"/>
    </source>
</evidence>
<evidence type="ECO:0000256" key="1">
    <source>
        <dbReference type="ARBA" id="ARBA00023157"/>
    </source>
</evidence>
<dbReference type="PROSITE" id="PS00011">
    <property type="entry name" value="GLA_1"/>
    <property type="match status" value="1"/>
</dbReference>
<dbReference type="CTD" id="5638"/>
<dbReference type="PRINTS" id="PR00001">
    <property type="entry name" value="GLABLOOD"/>
</dbReference>
<keyword evidence="1" id="KW-1015">Disulfide bond</keyword>
<dbReference type="SMART" id="SM00069">
    <property type="entry name" value="GLA"/>
    <property type="match status" value="1"/>
</dbReference>
<dbReference type="InterPro" id="IPR017857">
    <property type="entry name" value="Coagulation_fac-like_Gla_dom"/>
</dbReference>
<accession>A0A6P7XZA8</accession>
<dbReference type="Proteomes" id="UP000515156">
    <property type="component" value="Chromosome 4"/>
</dbReference>
<dbReference type="GeneID" id="115469570"/>
<dbReference type="SUPFAM" id="SSF57630">
    <property type="entry name" value="GLA-domain"/>
    <property type="match status" value="1"/>
</dbReference>
<dbReference type="RefSeq" id="XP_030058216.1">
    <property type="nucleotide sequence ID" value="XM_030202356.1"/>
</dbReference>
<dbReference type="OrthoDB" id="9942362at2759"/>
<dbReference type="InterPro" id="IPR000294">
    <property type="entry name" value="GLA_domain"/>
</dbReference>
<feature type="compositionally biased region" description="Basic and acidic residues" evidence="2">
    <location>
        <begin position="194"/>
        <end position="206"/>
    </location>
</feature>
<dbReference type="FunCoup" id="A0A6P7XZA8">
    <property type="interactions" value="338"/>
</dbReference>
<evidence type="ECO:0000256" key="3">
    <source>
        <dbReference type="SAM" id="Phobius"/>
    </source>
</evidence>
<dbReference type="PANTHER" id="PTHR24278">
    <property type="entry name" value="COAGULATION FACTOR"/>
    <property type="match status" value="1"/>
</dbReference>
<gene>
    <name evidence="6" type="primary">PRRG1</name>
</gene>
<dbReference type="InterPro" id="IPR035972">
    <property type="entry name" value="GLA-like_dom_SF"/>
</dbReference>
<keyword evidence="5" id="KW-1185">Reference proteome</keyword>
<dbReference type="Pfam" id="PF00594">
    <property type="entry name" value="Gla"/>
    <property type="match status" value="1"/>
</dbReference>
<feature type="domain" description="Gla" evidence="4">
    <location>
        <begin position="20"/>
        <end position="66"/>
    </location>
</feature>
<dbReference type="PANTHER" id="PTHR24278:SF37">
    <property type="entry name" value="TRANSMEMBRANE GAMMA-CARBOXYGLUTAMIC ACID PROTEIN 1"/>
    <property type="match status" value="1"/>
</dbReference>
<dbReference type="GO" id="GO:0005509">
    <property type="term" value="F:calcium ion binding"/>
    <property type="evidence" value="ECO:0007669"/>
    <property type="project" value="InterPro"/>
</dbReference>
<proteinExistence type="predicted"/>
<dbReference type="PROSITE" id="PS50998">
    <property type="entry name" value="GLA_2"/>
    <property type="match status" value="1"/>
</dbReference>
<keyword evidence="3 6" id="KW-0812">Transmembrane</keyword>
<keyword evidence="3" id="KW-0472">Membrane</keyword>
<dbReference type="AlphaFoldDB" id="A0A6P7XZA8"/>
<dbReference type="KEGG" id="muo:115469570"/>
<organism evidence="5 6">
    <name type="scientific">Microcaecilia unicolor</name>
    <dbReference type="NCBI Taxonomy" id="1415580"/>
    <lineage>
        <taxon>Eukaryota</taxon>
        <taxon>Metazoa</taxon>
        <taxon>Chordata</taxon>
        <taxon>Craniata</taxon>
        <taxon>Vertebrata</taxon>
        <taxon>Euteleostomi</taxon>
        <taxon>Amphibia</taxon>
        <taxon>Gymnophiona</taxon>
        <taxon>Siphonopidae</taxon>
        <taxon>Microcaecilia</taxon>
    </lineage>
</organism>
<dbReference type="FunFam" id="4.10.740.10:FF:000001">
    <property type="entry name" value="vitamin K-dependent protein S"/>
    <property type="match status" value="1"/>
</dbReference>
<dbReference type="Gene3D" id="4.10.740.10">
    <property type="entry name" value="Coagulation Factor IX"/>
    <property type="match status" value="1"/>
</dbReference>
<feature type="region of interest" description="Disordered" evidence="2">
    <location>
        <begin position="166"/>
        <end position="233"/>
    </location>
</feature>
<name>A0A6P7XZA8_9AMPH</name>
<sequence length="233" mass="25868">MGDVFLTEDAANTVLKRHPRANNFLEELKPGNIERECREEICSYEEAREAFENDEKTREFWKEYTKGLQGDNSTGSSWYPFYLAFPLIVGLFVILVVILVICKCVYRKKARSQSVYMHSGPQAAMGEAGAVSESSAYPHQQSSTLHSPMEELYDSSGMPTGFASYGDTRSDSVSTRLSSCDPPPSYEEATGEMGLRHSETTEHHLDPPPQYEEIGSSSIPTTAIIMPSTATSK</sequence>
<dbReference type="InParanoid" id="A0A6P7XZA8"/>
<evidence type="ECO:0000313" key="6">
    <source>
        <dbReference type="RefSeq" id="XP_030058216.1"/>
    </source>
</evidence>
<evidence type="ECO:0000313" key="5">
    <source>
        <dbReference type="Proteomes" id="UP000515156"/>
    </source>
</evidence>
<dbReference type="GO" id="GO:0005615">
    <property type="term" value="C:extracellular space"/>
    <property type="evidence" value="ECO:0007669"/>
    <property type="project" value="TreeGrafter"/>
</dbReference>
<feature type="transmembrane region" description="Helical" evidence="3">
    <location>
        <begin position="81"/>
        <end position="102"/>
    </location>
</feature>
<protein>
    <submittedName>
        <fullName evidence="6">Transmembrane gamma-carboxyglutamic acid protein 1</fullName>
    </submittedName>
</protein>